<evidence type="ECO:0000313" key="3">
    <source>
        <dbReference type="Proteomes" id="UP000479335"/>
    </source>
</evidence>
<keyword evidence="3" id="KW-1185">Reference proteome</keyword>
<name>A0A6L8KH37_9BURK</name>
<reference evidence="2 3" key="1">
    <citation type="submission" date="2019-12" db="EMBL/GenBank/DDBJ databases">
        <title>Novel species isolated from a subtropical stream in China.</title>
        <authorList>
            <person name="Lu H."/>
        </authorList>
    </citation>
    <scope>NUCLEOTIDE SEQUENCE [LARGE SCALE GENOMIC DNA]</scope>
    <source>
        <strain evidence="2 3">FT135W</strain>
    </source>
</reference>
<comment type="caution">
    <text evidence="2">The sequence shown here is derived from an EMBL/GenBank/DDBJ whole genome shotgun (WGS) entry which is preliminary data.</text>
</comment>
<feature type="signal peptide" evidence="1">
    <location>
        <begin position="1"/>
        <end position="22"/>
    </location>
</feature>
<evidence type="ECO:0000256" key="1">
    <source>
        <dbReference type="SAM" id="SignalP"/>
    </source>
</evidence>
<evidence type="ECO:0000313" key="2">
    <source>
        <dbReference type="EMBL" id="MYM25132.1"/>
    </source>
</evidence>
<organism evidence="2 3">
    <name type="scientific">Duganella flavida</name>
    <dbReference type="NCBI Taxonomy" id="2692175"/>
    <lineage>
        <taxon>Bacteria</taxon>
        <taxon>Pseudomonadati</taxon>
        <taxon>Pseudomonadota</taxon>
        <taxon>Betaproteobacteria</taxon>
        <taxon>Burkholderiales</taxon>
        <taxon>Oxalobacteraceae</taxon>
        <taxon>Telluria group</taxon>
        <taxon>Duganella</taxon>
    </lineage>
</organism>
<dbReference type="AlphaFoldDB" id="A0A6L8KH37"/>
<protein>
    <recommendedName>
        <fullName evidence="4">Transmembrane protein</fullName>
    </recommendedName>
</protein>
<keyword evidence="1" id="KW-0732">Signal</keyword>
<dbReference type="EMBL" id="WWCN01000014">
    <property type="protein sequence ID" value="MYM25132.1"/>
    <property type="molecule type" value="Genomic_DNA"/>
</dbReference>
<evidence type="ECO:0008006" key="4">
    <source>
        <dbReference type="Google" id="ProtNLM"/>
    </source>
</evidence>
<accession>A0A6L8KH37</accession>
<sequence>MMRAARRLLCIALAATTVTAHAAAPLPAREFQFSVIGHPLQQGRDEAALKRAIAEASQADSAFVVATGIKAASEPCSDKLYAQRHAVLNESAQPMIVSLAGSDWSACINSAGRSSAIERLNRLRELFYVDGESLGTRHLALTRLSSSAKFRSYAENAHWEYNKVLFATINLPANNNHFRAEAGRNSEFEDRLVANRAWLHRLFTLAERQKMHGIVLFSDGDPGVTAEEGFSLLPSFRTKQDGFAEVRKKIRTLAEKYKGKVLLIDAQRGAAAGGDAAAIQWRDNVGHLHMTADWAEVRVTPGAAALFSIKGGSAEAPQ</sequence>
<gene>
    <name evidence="2" type="ORF">GTP46_21115</name>
</gene>
<feature type="chain" id="PRO_5026779848" description="Transmembrane protein" evidence="1">
    <location>
        <begin position="23"/>
        <end position="318"/>
    </location>
</feature>
<dbReference type="RefSeq" id="WP_161008586.1">
    <property type="nucleotide sequence ID" value="NZ_WWCN01000014.1"/>
</dbReference>
<dbReference type="Proteomes" id="UP000479335">
    <property type="component" value="Unassembled WGS sequence"/>
</dbReference>
<proteinExistence type="predicted"/>